<dbReference type="AlphaFoldDB" id="A0A1G2QIL8"/>
<proteinExistence type="predicted"/>
<keyword evidence="1" id="KW-1133">Transmembrane helix</keyword>
<dbReference type="Proteomes" id="UP000177090">
    <property type="component" value="Unassembled WGS sequence"/>
</dbReference>
<dbReference type="EMBL" id="MHTL01000017">
    <property type="protein sequence ID" value="OHA60223.1"/>
    <property type="molecule type" value="Genomic_DNA"/>
</dbReference>
<reference evidence="2 3" key="1">
    <citation type="journal article" date="2016" name="Nat. Commun.">
        <title>Thousands of microbial genomes shed light on interconnected biogeochemical processes in an aquifer system.</title>
        <authorList>
            <person name="Anantharaman K."/>
            <person name="Brown C.T."/>
            <person name="Hug L.A."/>
            <person name="Sharon I."/>
            <person name="Castelle C.J."/>
            <person name="Probst A.J."/>
            <person name="Thomas B.C."/>
            <person name="Singh A."/>
            <person name="Wilkins M.J."/>
            <person name="Karaoz U."/>
            <person name="Brodie E.L."/>
            <person name="Williams K.H."/>
            <person name="Hubbard S.S."/>
            <person name="Banfield J.F."/>
        </authorList>
    </citation>
    <scope>NUCLEOTIDE SEQUENCE [LARGE SCALE GENOMIC DNA]</scope>
</reference>
<feature type="transmembrane region" description="Helical" evidence="1">
    <location>
        <begin position="47"/>
        <end position="68"/>
    </location>
</feature>
<sequence length="252" mass="26744">MYEPIAAVAATTAPQMVDGTGALRILSDSGEALTTSFETIAAGVYLYAPRIIIAVLILVLGWVIGAFLERAVREVIRSLKMDRALSNVGVDELVSHAGMQLNSGSFIGGLIKWFIIAVFLVAAVNVLGLTELNAFLNVIVLSFLPNIIISALVLMIAAVLSDVTQRLVYFSAKGTGVKSAHLLGLIAKWAIWIFALLVVMNQLRIGAEFAQILFTGIVFMVALAGGLAFGLGGRDWAAGVLGRVSDELDGRK</sequence>
<accession>A0A1G2QIL8</accession>
<keyword evidence="1" id="KW-0812">Transmembrane</keyword>
<gene>
    <name evidence="2" type="ORF">A2569_01530</name>
</gene>
<evidence type="ECO:0000256" key="1">
    <source>
        <dbReference type="SAM" id="Phobius"/>
    </source>
</evidence>
<feature type="transmembrane region" description="Helical" evidence="1">
    <location>
        <begin position="134"/>
        <end position="160"/>
    </location>
</feature>
<keyword evidence="1" id="KW-0472">Membrane</keyword>
<feature type="transmembrane region" description="Helical" evidence="1">
    <location>
        <begin position="110"/>
        <end position="128"/>
    </location>
</feature>
<dbReference type="STRING" id="1802440.A2569_01530"/>
<dbReference type="InterPro" id="IPR008910">
    <property type="entry name" value="MSC_TM_helix"/>
</dbReference>
<protein>
    <recommendedName>
        <fullName evidence="4">Small-conductance mechanosensitive ion channel</fullName>
    </recommendedName>
</protein>
<name>A0A1G2QIL8_9BACT</name>
<evidence type="ECO:0000313" key="3">
    <source>
        <dbReference type="Proteomes" id="UP000177090"/>
    </source>
</evidence>
<dbReference type="Gene3D" id="1.10.287.1260">
    <property type="match status" value="2"/>
</dbReference>
<organism evidence="2 3">
    <name type="scientific">Candidatus Vogelbacteria bacterium RIFOXYD1_FULL_51_18</name>
    <dbReference type="NCBI Taxonomy" id="1802440"/>
    <lineage>
        <taxon>Bacteria</taxon>
        <taxon>Candidatus Vogeliibacteriota</taxon>
    </lineage>
</organism>
<dbReference type="Pfam" id="PF05552">
    <property type="entry name" value="MS_channel_1st_1"/>
    <property type="match status" value="1"/>
</dbReference>
<comment type="caution">
    <text evidence="2">The sequence shown here is derived from an EMBL/GenBank/DDBJ whole genome shotgun (WGS) entry which is preliminary data.</text>
</comment>
<evidence type="ECO:0000313" key="2">
    <source>
        <dbReference type="EMBL" id="OHA60223.1"/>
    </source>
</evidence>
<feature type="transmembrane region" description="Helical" evidence="1">
    <location>
        <begin position="212"/>
        <end position="233"/>
    </location>
</feature>
<feature type="transmembrane region" description="Helical" evidence="1">
    <location>
        <begin position="180"/>
        <end position="200"/>
    </location>
</feature>
<evidence type="ECO:0008006" key="4">
    <source>
        <dbReference type="Google" id="ProtNLM"/>
    </source>
</evidence>